<sequence>MRFSVFIVLLFTTFVACGSSFVSARNVVNNVNDRRLRAEAPPIPVGAVKAVANPAQVKAVVNAGTRLNEKLILMRAVKQALAAKGDEAAVKAAIQMAANARTAAKVSDEQASKLVSQLVVEGVKKAPKSWPRLRKFVKIALGAQVGALALYGAYKLLTKGDAATVAPTTTTGSA</sequence>
<feature type="signal peptide" evidence="1">
    <location>
        <begin position="1"/>
        <end position="24"/>
    </location>
</feature>
<dbReference type="EMBL" id="NBNE01000316">
    <property type="protein sequence ID" value="OWZ20502.1"/>
    <property type="molecule type" value="Genomic_DNA"/>
</dbReference>
<feature type="chain" id="PRO_5013053382" evidence="1">
    <location>
        <begin position="25"/>
        <end position="174"/>
    </location>
</feature>
<organism evidence="2 3">
    <name type="scientific">Phytophthora megakarya</name>
    <dbReference type="NCBI Taxonomy" id="4795"/>
    <lineage>
        <taxon>Eukaryota</taxon>
        <taxon>Sar</taxon>
        <taxon>Stramenopiles</taxon>
        <taxon>Oomycota</taxon>
        <taxon>Peronosporomycetes</taxon>
        <taxon>Peronosporales</taxon>
        <taxon>Peronosporaceae</taxon>
        <taxon>Phytophthora</taxon>
    </lineage>
</organism>
<dbReference type="OrthoDB" id="128635at2759"/>
<protein>
    <submittedName>
        <fullName evidence="2">RxLR effector protein</fullName>
    </submittedName>
</protein>
<comment type="caution">
    <text evidence="2">The sequence shown here is derived from an EMBL/GenBank/DDBJ whole genome shotgun (WGS) entry which is preliminary data.</text>
</comment>
<keyword evidence="1" id="KW-0732">Signal</keyword>
<evidence type="ECO:0000313" key="3">
    <source>
        <dbReference type="Proteomes" id="UP000198211"/>
    </source>
</evidence>
<dbReference type="PROSITE" id="PS51257">
    <property type="entry name" value="PROKAR_LIPOPROTEIN"/>
    <property type="match status" value="1"/>
</dbReference>
<evidence type="ECO:0000256" key="1">
    <source>
        <dbReference type="SAM" id="SignalP"/>
    </source>
</evidence>
<gene>
    <name evidence="2" type="ORF">PHMEG_0005059</name>
</gene>
<dbReference type="Proteomes" id="UP000198211">
    <property type="component" value="Unassembled WGS sequence"/>
</dbReference>
<proteinExistence type="predicted"/>
<keyword evidence="3" id="KW-1185">Reference proteome</keyword>
<name>A0A225WSC7_9STRA</name>
<evidence type="ECO:0000313" key="2">
    <source>
        <dbReference type="EMBL" id="OWZ20502.1"/>
    </source>
</evidence>
<accession>A0A225WSC7</accession>
<reference evidence="3" key="1">
    <citation type="submission" date="2017-03" db="EMBL/GenBank/DDBJ databases">
        <title>Phytopthora megakarya and P. palmivora, two closely related causual agents of cacao black pod achieved similar genome size and gene model numbers by different mechanisms.</title>
        <authorList>
            <person name="Ali S."/>
            <person name="Shao J."/>
            <person name="Larry D.J."/>
            <person name="Kronmiller B."/>
            <person name="Shen D."/>
            <person name="Strem M.D."/>
            <person name="Melnick R.L."/>
            <person name="Guiltinan M.J."/>
            <person name="Tyler B.M."/>
            <person name="Meinhardt L.W."/>
            <person name="Bailey B.A."/>
        </authorList>
    </citation>
    <scope>NUCLEOTIDE SEQUENCE [LARGE SCALE GENOMIC DNA]</scope>
    <source>
        <strain evidence="3">zdho120</strain>
    </source>
</reference>
<dbReference type="AlphaFoldDB" id="A0A225WSC7"/>